<dbReference type="GO" id="GO:0030145">
    <property type="term" value="F:manganese ion binding"/>
    <property type="evidence" value="ECO:0007669"/>
    <property type="project" value="TreeGrafter"/>
</dbReference>
<dbReference type="Proteomes" id="UP000093514">
    <property type="component" value="Unassembled WGS sequence"/>
</dbReference>
<dbReference type="GO" id="GO:0005737">
    <property type="term" value="C:cytoplasm"/>
    <property type="evidence" value="ECO:0007669"/>
    <property type="project" value="TreeGrafter"/>
</dbReference>
<proteinExistence type="inferred from homology"/>
<feature type="binding site" evidence="10">
    <location>
        <position position="97"/>
    </location>
    <ligand>
        <name>Mn(2+)</name>
        <dbReference type="ChEBI" id="CHEBI:29035"/>
        <label>1</label>
    </ligand>
</feature>
<accession>A0A1C0ABP5</accession>
<evidence type="ECO:0000256" key="2">
    <source>
        <dbReference type="ARBA" id="ARBA00012168"/>
    </source>
</evidence>
<dbReference type="InterPro" id="IPR006035">
    <property type="entry name" value="Ureohydrolase"/>
</dbReference>
<evidence type="ECO:0000313" key="14">
    <source>
        <dbReference type="EMBL" id="OCL27805.1"/>
    </source>
</evidence>
<comment type="pathway">
    <text evidence="1">Nitrogen metabolism; urea cycle; L-ornithine and urea from L-arginine: step 1/1.</text>
</comment>
<dbReference type="EMBL" id="LWDV01000007">
    <property type="protein sequence ID" value="OCL27805.1"/>
    <property type="molecule type" value="Genomic_DNA"/>
</dbReference>
<sequence>MKVKIVGVPSYFGANCRGVDMGPSAIRYAGLIKMIRNMGIEVEDAGDVNIPNVESKGLKAEGINYLNEIVEICEDLSNKVEVLINDNILPIILGGDHSISIGSIGGLAKVKKNIGIIWIDAHGDFNTHETTCTGNIHGMSLATLVGRGLDKLVQIGGIIPKVKEENVVLIGVRDLDKNERDLLQKSKVTVFTMDDIDRMGIVEVMQKAIKISSKDTKGVHLSFDMDVLDPLEAPGVGTPVKGGINYREAHLALEMIAEAKILTSIDLVEVNPILDQYNHTAELAVDLITSALGKRIL</sequence>
<protein>
    <recommendedName>
        <fullName evidence="3 9">Arginase</fullName>
        <ecNumber evidence="2 9">3.5.3.1</ecNumber>
    </recommendedName>
</protein>
<dbReference type="OrthoDB" id="9788689at2"/>
<dbReference type="Pfam" id="PF00491">
    <property type="entry name" value="Arginase"/>
    <property type="match status" value="1"/>
</dbReference>
<comment type="cofactor">
    <cofactor evidence="10 13">
        <name>Mn(2+)</name>
        <dbReference type="ChEBI" id="CHEBI:29035"/>
    </cofactor>
    <text evidence="10 13">Binds 2 manganese ions per subunit.</text>
</comment>
<dbReference type="RefSeq" id="WP_068715920.1">
    <property type="nucleotide sequence ID" value="NZ_LWDV01000007.1"/>
</dbReference>
<gene>
    <name evidence="14" type="ORF">U472_04435</name>
</gene>
<evidence type="ECO:0000256" key="13">
    <source>
        <dbReference type="RuleBase" id="RU361159"/>
    </source>
</evidence>
<dbReference type="InterPro" id="IPR014033">
    <property type="entry name" value="Arginase"/>
</dbReference>
<feature type="binding site" evidence="10">
    <location>
        <position position="224"/>
    </location>
    <ligand>
        <name>Mn(2+)</name>
        <dbReference type="ChEBI" id="CHEBI:29035"/>
        <label>1</label>
    </ligand>
</feature>
<dbReference type="InterPro" id="IPR023696">
    <property type="entry name" value="Ureohydrolase_dom_sf"/>
</dbReference>
<organism evidence="14 15">
    <name type="scientific">Orenia metallireducens</name>
    <dbReference type="NCBI Taxonomy" id="1413210"/>
    <lineage>
        <taxon>Bacteria</taxon>
        <taxon>Bacillati</taxon>
        <taxon>Bacillota</taxon>
        <taxon>Clostridia</taxon>
        <taxon>Halanaerobiales</taxon>
        <taxon>Halobacteroidaceae</taxon>
        <taxon>Orenia</taxon>
    </lineage>
</organism>
<feature type="binding site" evidence="10">
    <location>
        <position position="124"/>
    </location>
    <ligand>
        <name>Mn(2+)</name>
        <dbReference type="ChEBI" id="CHEBI:29035"/>
        <label>2</label>
    </ligand>
</feature>
<dbReference type="SUPFAM" id="SSF52768">
    <property type="entry name" value="Arginase/deacetylase"/>
    <property type="match status" value="1"/>
</dbReference>
<dbReference type="AlphaFoldDB" id="A0A1C0ABP5"/>
<dbReference type="FunFam" id="3.40.800.10:FF:000005">
    <property type="entry name" value="Arginase"/>
    <property type="match status" value="1"/>
</dbReference>
<comment type="similarity">
    <text evidence="11 12">Belongs to the arginase family.</text>
</comment>
<dbReference type="PANTHER" id="PTHR43782:SF3">
    <property type="entry name" value="ARGINASE"/>
    <property type="match status" value="1"/>
</dbReference>
<evidence type="ECO:0000256" key="12">
    <source>
        <dbReference type="RuleBase" id="RU003684"/>
    </source>
</evidence>
<evidence type="ECO:0000256" key="6">
    <source>
        <dbReference type="ARBA" id="ARBA00022801"/>
    </source>
</evidence>
<dbReference type="PIRSF" id="PIRSF036979">
    <property type="entry name" value="Arginase"/>
    <property type="match status" value="1"/>
</dbReference>
<keyword evidence="5 10" id="KW-0479">Metal-binding</keyword>
<evidence type="ECO:0000256" key="1">
    <source>
        <dbReference type="ARBA" id="ARBA00005098"/>
    </source>
</evidence>
<feature type="binding site" evidence="10">
    <location>
        <position position="120"/>
    </location>
    <ligand>
        <name>Mn(2+)</name>
        <dbReference type="ChEBI" id="CHEBI:29035"/>
        <label>1</label>
    </ligand>
</feature>
<dbReference type="EC" id="3.5.3.1" evidence="2 9"/>
<evidence type="ECO:0000256" key="7">
    <source>
        <dbReference type="ARBA" id="ARBA00023211"/>
    </source>
</evidence>
<feature type="binding site" evidence="10">
    <location>
        <position position="122"/>
    </location>
    <ligand>
        <name>Mn(2+)</name>
        <dbReference type="ChEBI" id="CHEBI:29035"/>
        <label>1</label>
    </ligand>
</feature>
<dbReference type="UniPathway" id="UPA00158">
    <property type="reaction ID" value="UER00270"/>
</dbReference>
<dbReference type="PANTHER" id="PTHR43782">
    <property type="entry name" value="ARGINASE"/>
    <property type="match status" value="1"/>
</dbReference>
<comment type="catalytic activity">
    <reaction evidence="8 13">
        <text>L-arginine + H2O = urea + L-ornithine</text>
        <dbReference type="Rhea" id="RHEA:20569"/>
        <dbReference type="ChEBI" id="CHEBI:15377"/>
        <dbReference type="ChEBI" id="CHEBI:16199"/>
        <dbReference type="ChEBI" id="CHEBI:32682"/>
        <dbReference type="ChEBI" id="CHEBI:46911"/>
        <dbReference type="EC" id="3.5.3.1"/>
    </reaction>
</comment>
<comment type="caution">
    <text evidence="14">The sequence shown here is derived from an EMBL/GenBank/DDBJ whole genome shotgun (WGS) entry which is preliminary data.</text>
</comment>
<evidence type="ECO:0000256" key="8">
    <source>
        <dbReference type="ARBA" id="ARBA00047391"/>
    </source>
</evidence>
<evidence type="ECO:0000256" key="9">
    <source>
        <dbReference type="NCBIfam" id="TIGR01229"/>
    </source>
</evidence>
<dbReference type="PRINTS" id="PR00116">
    <property type="entry name" value="ARGINASE"/>
</dbReference>
<name>A0A1C0ABP5_9FIRM</name>
<dbReference type="CDD" id="cd09989">
    <property type="entry name" value="Arginase"/>
    <property type="match status" value="1"/>
</dbReference>
<dbReference type="PROSITE" id="PS01053">
    <property type="entry name" value="ARGINASE_1"/>
    <property type="match status" value="1"/>
</dbReference>
<reference evidence="14 15" key="2">
    <citation type="submission" date="2016-08" db="EMBL/GenBank/DDBJ databases">
        <title>Orenia metallireducens sp. nov. strain Z6, a Novel Metal-reducing Firmicute from the Deep Subsurface.</title>
        <authorList>
            <person name="Maxim B.I."/>
            <person name="Kenneth K."/>
            <person name="Flynn T.M."/>
            <person name="Oloughlin E.J."/>
            <person name="Locke R.A."/>
            <person name="Weber J.R."/>
            <person name="Egan S.M."/>
            <person name="Mackie R.I."/>
            <person name="Cann I.K."/>
        </authorList>
    </citation>
    <scope>NUCLEOTIDE SEQUENCE [LARGE SCALE GENOMIC DNA]</scope>
    <source>
        <strain evidence="14 15">Z6</strain>
    </source>
</reference>
<reference evidence="15" key="1">
    <citation type="submission" date="2016-07" db="EMBL/GenBank/DDBJ databases">
        <authorList>
            <person name="Florea S."/>
            <person name="Webb J.S."/>
            <person name="Jaromczyk J."/>
            <person name="Schardl C.L."/>
        </authorList>
    </citation>
    <scope>NUCLEOTIDE SEQUENCE [LARGE SCALE GENOMIC DNA]</scope>
    <source>
        <strain evidence="15">Z6</strain>
    </source>
</reference>
<evidence type="ECO:0000256" key="3">
    <source>
        <dbReference type="ARBA" id="ARBA00018123"/>
    </source>
</evidence>
<keyword evidence="4 13" id="KW-0056">Arginine metabolism</keyword>
<evidence type="ECO:0000256" key="4">
    <source>
        <dbReference type="ARBA" id="ARBA00022503"/>
    </source>
</evidence>
<evidence type="ECO:0000256" key="10">
    <source>
        <dbReference type="PIRSR" id="PIRSR036979-1"/>
    </source>
</evidence>
<keyword evidence="15" id="KW-1185">Reference proteome</keyword>
<dbReference type="NCBIfam" id="TIGR01229">
    <property type="entry name" value="rocF_arginase"/>
    <property type="match status" value="1"/>
</dbReference>
<dbReference type="GO" id="GO:0004053">
    <property type="term" value="F:arginase activity"/>
    <property type="evidence" value="ECO:0007669"/>
    <property type="project" value="UniProtKB-UniRule"/>
</dbReference>
<evidence type="ECO:0000256" key="5">
    <source>
        <dbReference type="ARBA" id="ARBA00022723"/>
    </source>
</evidence>
<dbReference type="GO" id="GO:0000050">
    <property type="term" value="P:urea cycle"/>
    <property type="evidence" value="ECO:0007669"/>
    <property type="project" value="UniProtKB-UniPathway"/>
</dbReference>
<dbReference type="Gene3D" id="3.40.800.10">
    <property type="entry name" value="Ureohydrolase domain"/>
    <property type="match status" value="1"/>
</dbReference>
<keyword evidence="7 10" id="KW-0464">Manganese</keyword>
<evidence type="ECO:0000313" key="15">
    <source>
        <dbReference type="Proteomes" id="UP000093514"/>
    </source>
</evidence>
<dbReference type="InterPro" id="IPR020855">
    <property type="entry name" value="Ureohydrolase_Mn_BS"/>
</dbReference>
<feature type="binding site" evidence="10">
    <location>
        <position position="226"/>
    </location>
    <ligand>
        <name>Mn(2+)</name>
        <dbReference type="ChEBI" id="CHEBI:29035"/>
        <label>1</label>
    </ligand>
</feature>
<dbReference type="GO" id="GO:0006525">
    <property type="term" value="P:arginine metabolic process"/>
    <property type="evidence" value="ECO:0007669"/>
    <property type="project" value="UniProtKB-KW"/>
</dbReference>
<evidence type="ECO:0000256" key="11">
    <source>
        <dbReference type="PROSITE-ProRule" id="PRU00742"/>
    </source>
</evidence>
<dbReference type="PROSITE" id="PS51409">
    <property type="entry name" value="ARGINASE_2"/>
    <property type="match status" value="1"/>
</dbReference>
<keyword evidence="6 12" id="KW-0378">Hydrolase</keyword>